<dbReference type="SUPFAM" id="SSF63829">
    <property type="entry name" value="Calcium-dependent phosphotriesterase"/>
    <property type="match status" value="1"/>
</dbReference>
<evidence type="ECO:0008006" key="6">
    <source>
        <dbReference type="Google" id="ProtNLM"/>
    </source>
</evidence>
<evidence type="ECO:0000313" key="5">
    <source>
        <dbReference type="Proteomes" id="UP001164459"/>
    </source>
</evidence>
<dbReference type="EMBL" id="CP114040">
    <property type="protein sequence ID" value="WAS92160.1"/>
    <property type="molecule type" value="Genomic_DNA"/>
</dbReference>
<organism evidence="4 5">
    <name type="scientific">Nannocystis punicea</name>
    <dbReference type="NCBI Taxonomy" id="2995304"/>
    <lineage>
        <taxon>Bacteria</taxon>
        <taxon>Pseudomonadati</taxon>
        <taxon>Myxococcota</taxon>
        <taxon>Polyangia</taxon>
        <taxon>Nannocystales</taxon>
        <taxon>Nannocystaceae</taxon>
        <taxon>Nannocystis</taxon>
    </lineage>
</organism>
<evidence type="ECO:0000256" key="1">
    <source>
        <dbReference type="ARBA" id="ARBA00022737"/>
    </source>
</evidence>
<feature type="repeat" description="NHL" evidence="2">
    <location>
        <begin position="346"/>
        <end position="383"/>
    </location>
</feature>
<proteinExistence type="predicted"/>
<dbReference type="PROSITE" id="PS51125">
    <property type="entry name" value="NHL"/>
    <property type="match status" value="1"/>
</dbReference>
<reference evidence="4" key="1">
    <citation type="submission" date="2022-11" db="EMBL/GenBank/DDBJ databases">
        <title>Minimal conservation of predation-associated metabolite biosynthetic gene clusters underscores biosynthetic potential of Myxococcota including descriptions for ten novel species: Archangium lansinium sp. nov., Myxococcus landrumus sp. nov., Nannocystis bai.</title>
        <authorList>
            <person name="Ahearne A."/>
            <person name="Stevens C."/>
            <person name="Dowd S."/>
        </authorList>
    </citation>
    <scope>NUCLEOTIDE SEQUENCE</scope>
    <source>
        <strain evidence="4">Fl3</strain>
    </source>
</reference>
<feature type="signal peptide" evidence="3">
    <location>
        <begin position="1"/>
        <end position="19"/>
    </location>
</feature>
<feature type="chain" id="PRO_5045189991" description="NHL repeat-containing protein" evidence="3">
    <location>
        <begin position="20"/>
        <end position="390"/>
    </location>
</feature>
<dbReference type="Pfam" id="PF01436">
    <property type="entry name" value="NHL"/>
    <property type="match status" value="2"/>
</dbReference>
<dbReference type="InterPro" id="IPR001258">
    <property type="entry name" value="NHL_repeat"/>
</dbReference>
<dbReference type="PANTHER" id="PTHR46388:SF2">
    <property type="entry name" value="NHL REPEAT-CONTAINING PROTEIN 2"/>
    <property type="match status" value="1"/>
</dbReference>
<accession>A0ABY7GYV7</accession>
<name>A0ABY7GYV7_9BACT</name>
<protein>
    <recommendedName>
        <fullName evidence="6">NHL repeat-containing protein</fullName>
    </recommendedName>
</protein>
<keyword evidence="1" id="KW-0677">Repeat</keyword>
<keyword evidence="5" id="KW-1185">Reference proteome</keyword>
<evidence type="ECO:0000313" key="4">
    <source>
        <dbReference type="EMBL" id="WAS92160.1"/>
    </source>
</evidence>
<gene>
    <name evidence="4" type="ORF">O0S08_38755</name>
</gene>
<dbReference type="Gene3D" id="2.120.10.30">
    <property type="entry name" value="TolB, C-terminal domain"/>
    <property type="match status" value="3"/>
</dbReference>
<dbReference type="RefSeq" id="WP_269034509.1">
    <property type="nucleotide sequence ID" value="NZ_CP114040.1"/>
</dbReference>
<dbReference type="PROSITE" id="PS51257">
    <property type="entry name" value="PROKAR_LIPOPROTEIN"/>
    <property type="match status" value="1"/>
</dbReference>
<keyword evidence="3" id="KW-0732">Signal</keyword>
<dbReference type="InterPro" id="IPR011042">
    <property type="entry name" value="6-blade_b-propeller_TolB-like"/>
</dbReference>
<evidence type="ECO:0000256" key="3">
    <source>
        <dbReference type="SAM" id="SignalP"/>
    </source>
</evidence>
<dbReference type="Proteomes" id="UP001164459">
    <property type="component" value="Chromosome"/>
</dbReference>
<sequence length="390" mass="41244">MTRSQPLLSLLAVVALASACDSDGPPPCPTTAGTICTWAGNGEAGFNGDDEPLSEARFYWPIDVTITRGGQFYILDWNNHQVRLLTEEGTLKTVLGTDFVGDGPFDLSDLMQPGTAGTNINLNHPTQMLEEASGTLLLISWHNHKIRRYDPKTGKAYVMCGRGAGYAGDGGPIDDPDARLNQPSGGVLDEDGNLYLLDQRNQRIRLLSADGSLLSTVAGSGEMGYDGDGGAPMAAKFHFPPGSNPPPAGTLARDAEGRLYIADTLNHAIRRIDFAADTIETVAGTGEAGYGGDDGPGPAAKLNNPRDIEFGPDGRLYIADELNHRVRALDVESGVITTVAGNGRAEFSGDRGPAVDASLNRPTGVAFDAEGTLYISDSHNHRVRTVVLGK</sequence>
<evidence type="ECO:0000256" key="2">
    <source>
        <dbReference type="PROSITE-ProRule" id="PRU00504"/>
    </source>
</evidence>
<dbReference type="PANTHER" id="PTHR46388">
    <property type="entry name" value="NHL REPEAT-CONTAINING PROTEIN 2"/>
    <property type="match status" value="1"/>
</dbReference>